<dbReference type="InterPro" id="IPR011854">
    <property type="entry name" value="HypE"/>
</dbReference>
<dbReference type="GO" id="GO:0051604">
    <property type="term" value="P:protein maturation"/>
    <property type="evidence" value="ECO:0007669"/>
    <property type="project" value="TreeGrafter"/>
</dbReference>
<dbReference type="Gene3D" id="3.90.650.10">
    <property type="entry name" value="PurM-like C-terminal domain"/>
    <property type="match status" value="1"/>
</dbReference>
<dbReference type="InterPro" id="IPR016188">
    <property type="entry name" value="PurM-like_N"/>
</dbReference>
<dbReference type="SUPFAM" id="SSF55326">
    <property type="entry name" value="PurM N-terminal domain-like"/>
    <property type="match status" value="1"/>
</dbReference>
<dbReference type="FunCoup" id="A0A1B1YRA7">
    <property type="interactions" value="50"/>
</dbReference>
<dbReference type="Gene3D" id="3.30.1330.10">
    <property type="entry name" value="PurM-like, N-terminal domain"/>
    <property type="match status" value="1"/>
</dbReference>
<dbReference type="NCBIfam" id="TIGR02124">
    <property type="entry name" value="hypE"/>
    <property type="match status" value="1"/>
</dbReference>
<feature type="domain" description="PurM-like C-terminal" evidence="3">
    <location>
        <begin position="175"/>
        <end position="321"/>
    </location>
</feature>
<name>A0A1B1YRA7_9GAMM</name>
<dbReference type="CDD" id="cd02197">
    <property type="entry name" value="HypE"/>
    <property type="match status" value="1"/>
</dbReference>
<evidence type="ECO:0000256" key="1">
    <source>
        <dbReference type="ARBA" id="ARBA00006243"/>
    </source>
</evidence>
<dbReference type="PIRSF" id="PIRSF005644">
    <property type="entry name" value="Hdrgns_mtr_HypE"/>
    <property type="match status" value="1"/>
</dbReference>
<dbReference type="PANTHER" id="PTHR30303:SF0">
    <property type="entry name" value="CARBAMOYL DEHYDRATASE HYPE"/>
    <property type="match status" value="1"/>
</dbReference>
<dbReference type="OrthoDB" id="9801934at2"/>
<gene>
    <name evidence="4" type="ORF">PG2T_03040</name>
</gene>
<dbReference type="STRING" id="1810504.PG2T_03040"/>
<dbReference type="Pfam" id="PF02769">
    <property type="entry name" value="AIRS_C"/>
    <property type="match status" value="1"/>
</dbReference>
<dbReference type="RefSeq" id="WP_068802772.1">
    <property type="nucleotide sequence ID" value="NZ_CP014671.1"/>
</dbReference>
<dbReference type="AlphaFoldDB" id="A0A1B1YRA7"/>
<evidence type="ECO:0000259" key="3">
    <source>
        <dbReference type="Pfam" id="PF02769"/>
    </source>
</evidence>
<dbReference type="Pfam" id="PF00586">
    <property type="entry name" value="AIRS"/>
    <property type="match status" value="1"/>
</dbReference>
<reference evidence="5" key="1">
    <citation type="submission" date="2016-03" db="EMBL/GenBank/DDBJ databases">
        <title>Complete genome sequence of Solimmundus cernigliae, representing a novel lineage of polycyclic aromatic hydrocarbon degraders within the Gammaproteobacteria.</title>
        <authorList>
            <person name="Singleton D.R."/>
            <person name="Dickey A.N."/>
            <person name="Scholl E.H."/>
            <person name="Wright F.A."/>
            <person name="Aitken M.D."/>
        </authorList>
    </citation>
    <scope>NUCLEOTIDE SEQUENCE [LARGE SCALE GENOMIC DNA]</scope>
    <source>
        <strain evidence="5">TR3.2</strain>
    </source>
</reference>
<feature type="domain" description="PurM-like N-terminal" evidence="2">
    <location>
        <begin position="58"/>
        <end position="163"/>
    </location>
</feature>
<protein>
    <submittedName>
        <fullName evidence="4">Hydrogenase expression/formation protein HypE</fullName>
    </submittedName>
</protein>
<proteinExistence type="inferred from homology"/>
<dbReference type="SUPFAM" id="SSF56042">
    <property type="entry name" value="PurM C-terminal domain-like"/>
    <property type="match status" value="1"/>
</dbReference>
<dbReference type="InParanoid" id="A0A1B1YRA7"/>
<evidence type="ECO:0000313" key="4">
    <source>
        <dbReference type="EMBL" id="ANX03267.1"/>
    </source>
</evidence>
<keyword evidence="5" id="KW-1185">Reference proteome</keyword>
<dbReference type="InterPro" id="IPR010918">
    <property type="entry name" value="PurM-like_C_dom"/>
</dbReference>
<dbReference type="InterPro" id="IPR036676">
    <property type="entry name" value="PurM-like_C_sf"/>
</dbReference>
<dbReference type="Proteomes" id="UP000092952">
    <property type="component" value="Chromosome"/>
</dbReference>
<comment type="similarity">
    <text evidence="1">Belongs to the HypE family.</text>
</comment>
<evidence type="ECO:0000313" key="5">
    <source>
        <dbReference type="Proteomes" id="UP000092952"/>
    </source>
</evidence>
<evidence type="ECO:0000259" key="2">
    <source>
        <dbReference type="Pfam" id="PF00586"/>
    </source>
</evidence>
<sequence length="348" mass="35953">MDGACPLPLDEYPVVLLAHGGGGRLMQRLLDGLILPTLGVCAGQSLHDAARLDELLTGAAGRLAFTTDSYVVRPLFFPGGDIGTLAVCGTVNDLAMAGARARALSVSLILEEGLPMHTLWQVLSSLRQTAEAAGVRIVTGDTKVVERGRADGVYINTAGIGAVPAGVSIHPGRVRAGDAVLVSGDIGRHGIAVMARREGLQFETTIESDCQPLWPAVAAMLDAGLDLHCLRDPTRGGLASALVEIARQAGVDVLLDEAAVPVAPPVAAACELLGFDPLHVACEGRLVAFVPAAQAQAALDLLRSAPGGEQAARIGTVRGPGGQVTLRSRYGIDRSLDMPAGELLPRIC</sequence>
<dbReference type="EMBL" id="CP014671">
    <property type="protein sequence ID" value="ANX03267.1"/>
    <property type="molecule type" value="Genomic_DNA"/>
</dbReference>
<organism evidence="4 5">
    <name type="scientific">Immundisolibacter cernigliae</name>
    <dbReference type="NCBI Taxonomy" id="1810504"/>
    <lineage>
        <taxon>Bacteria</taxon>
        <taxon>Pseudomonadati</taxon>
        <taxon>Pseudomonadota</taxon>
        <taxon>Gammaproteobacteria</taxon>
        <taxon>Immundisolibacterales</taxon>
        <taxon>Immundisolibacteraceae</taxon>
        <taxon>Immundisolibacter</taxon>
    </lineage>
</organism>
<dbReference type="InterPro" id="IPR036921">
    <property type="entry name" value="PurM-like_N_sf"/>
</dbReference>
<dbReference type="KEGG" id="gbi:PG2T_03040"/>
<accession>A0A1B1YRA7</accession>
<dbReference type="PANTHER" id="PTHR30303">
    <property type="entry name" value="HYDROGENASE ISOENZYMES FORMATION PROTEIN HYPE"/>
    <property type="match status" value="1"/>
</dbReference>